<sequence>MLHCSIFFPTCSRTSPSITNPTISSFCFTTPFSYHHHHHHHQWQLKQPKKREQLMLSLCANTTSYEVGGGYPDEDLDVQDRSGRKRKTTTTTTQQQGDSKLDTSQYETLLKGGEQVTSVLQEIITLLEDMNMDEASEEVAVQLAAQGVIGKRVDEMESGFIMALDYMIELAEKDQDDKLFRTASEVGLTIDLYHNMRQTQPEEISMRKSLLEVIKETVLSHLTKKCPPHVQVVGLLCRTPQKESRHELLRRVAAGGGAFKSENGTKVHIPGANLNDIANQADDILETMETRPVVPDRKLLARLVLIREEARNMMGGGIMDERNHRGLSTLPVAEVNFLTKLVALKPGKTVHEMIKNVMQGKDEGADNTDSDEENSTGARVSSGFAGWVYLPTFHDSQESVTGKKPLPVRPGMFLETVSKVLGGIYAGNDSGITAQHLEWTMETRPVVPDRKLLARLVLIREEARNMMGGGIMDERNHRGLSTLPVAEVNFLTKLVALKPGKTVHEMIKNVMQGKDEGADNTDSDEENSTGARDLSGFAGWESVTGKKPLPVRPGMFLETVSKVLGGIYAGNDSGITAQHLEWVHQKTLQVLQEIAF</sequence>
<accession>A0AAW0JCQ4</accession>
<organism evidence="2 3">
    <name type="scientific">Quercus suber</name>
    <name type="common">Cork oak</name>
    <dbReference type="NCBI Taxonomy" id="58331"/>
    <lineage>
        <taxon>Eukaryota</taxon>
        <taxon>Viridiplantae</taxon>
        <taxon>Streptophyta</taxon>
        <taxon>Embryophyta</taxon>
        <taxon>Tracheophyta</taxon>
        <taxon>Spermatophyta</taxon>
        <taxon>Magnoliopsida</taxon>
        <taxon>eudicotyledons</taxon>
        <taxon>Gunneridae</taxon>
        <taxon>Pentapetalae</taxon>
        <taxon>rosids</taxon>
        <taxon>fabids</taxon>
        <taxon>Fagales</taxon>
        <taxon>Fagaceae</taxon>
        <taxon>Quercus</taxon>
    </lineage>
</organism>
<feature type="compositionally biased region" description="Acidic residues" evidence="1">
    <location>
        <begin position="518"/>
        <end position="527"/>
    </location>
</feature>
<name>A0AAW0JCQ4_QUESU</name>
<evidence type="ECO:0000256" key="1">
    <source>
        <dbReference type="SAM" id="MobiDB-lite"/>
    </source>
</evidence>
<dbReference type="GO" id="GO:0042644">
    <property type="term" value="C:chloroplast nucleoid"/>
    <property type="evidence" value="ECO:0007669"/>
    <property type="project" value="InterPro"/>
</dbReference>
<protein>
    <submittedName>
        <fullName evidence="2">Protein pep-related development arrested 1</fullName>
    </submittedName>
</protein>
<feature type="region of interest" description="Disordered" evidence="1">
    <location>
        <begin position="512"/>
        <end position="537"/>
    </location>
</feature>
<comment type="caution">
    <text evidence="2">The sequence shown here is derived from an EMBL/GenBank/DDBJ whole genome shotgun (WGS) entry which is preliminary data.</text>
</comment>
<dbReference type="Proteomes" id="UP000237347">
    <property type="component" value="Unassembled WGS sequence"/>
</dbReference>
<dbReference type="AlphaFoldDB" id="A0AAW0JCQ4"/>
<proteinExistence type="predicted"/>
<dbReference type="PANTHER" id="PTHR37262">
    <property type="entry name" value="PROTEIN PEP-RELATED DEVELOPMENT ARRESTED 1, CHLOROPLASTIC"/>
    <property type="match status" value="1"/>
</dbReference>
<keyword evidence="3" id="KW-1185">Reference proteome</keyword>
<feature type="region of interest" description="Disordered" evidence="1">
    <location>
        <begin position="70"/>
        <end position="101"/>
    </location>
</feature>
<dbReference type="InterPro" id="IPR038961">
    <property type="entry name" value="PRDA1"/>
</dbReference>
<gene>
    <name evidence="2" type="primary">PRDA1</name>
    <name evidence="2" type="ORF">CFP56_034404</name>
</gene>
<reference evidence="2 3" key="1">
    <citation type="journal article" date="2018" name="Sci. Data">
        <title>The draft genome sequence of cork oak.</title>
        <authorList>
            <person name="Ramos A.M."/>
            <person name="Usie A."/>
            <person name="Barbosa P."/>
            <person name="Barros P.M."/>
            <person name="Capote T."/>
            <person name="Chaves I."/>
            <person name="Simoes F."/>
            <person name="Abreu I."/>
            <person name="Carrasquinho I."/>
            <person name="Faro C."/>
            <person name="Guimaraes J.B."/>
            <person name="Mendonca D."/>
            <person name="Nobrega F."/>
            <person name="Rodrigues L."/>
            <person name="Saibo N.J.M."/>
            <person name="Varela M.C."/>
            <person name="Egas C."/>
            <person name="Matos J."/>
            <person name="Miguel C.M."/>
            <person name="Oliveira M.M."/>
            <person name="Ricardo C.P."/>
            <person name="Goncalves S."/>
        </authorList>
    </citation>
    <scope>NUCLEOTIDE SEQUENCE [LARGE SCALE GENOMIC DNA]</scope>
    <source>
        <strain evidence="3">cv. HL8</strain>
    </source>
</reference>
<dbReference type="EMBL" id="PKMF04000603">
    <property type="protein sequence ID" value="KAK7824425.1"/>
    <property type="molecule type" value="Genomic_DNA"/>
</dbReference>
<evidence type="ECO:0000313" key="2">
    <source>
        <dbReference type="EMBL" id="KAK7824425.1"/>
    </source>
</evidence>
<dbReference type="PANTHER" id="PTHR37262:SF1">
    <property type="entry name" value="PROTEIN PEP-RELATED DEVELOPMENT ARRESTED 1, CHLOROPLASTIC"/>
    <property type="match status" value="1"/>
</dbReference>
<dbReference type="GO" id="GO:0006355">
    <property type="term" value="P:regulation of DNA-templated transcription"/>
    <property type="evidence" value="ECO:0007669"/>
    <property type="project" value="InterPro"/>
</dbReference>
<evidence type="ECO:0000313" key="3">
    <source>
        <dbReference type="Proteomes" id="UP000237347"/>
    </source>
</evidence>